<dbReference type="SUPFAM" id="SSF101751">
    <property type="entry name" value="Hydrophobin II, HfbII"/>
    <property type="match status" value="1"/>
</dbReference>
<dbReference type="PANTHER" id="PTHR42341">
    <property type="entry name" value="HYDROPHOBIN"/>
    <property type="match status" value="1"/>
</dbReference>
<accession>M7SEM8</accession>
<evidence type="ECO:0000256" key="4">
    <source>
        <dbReference type="SAM" id="SignalP"/>
    </source>
</evidence>
<dbReference type="GO" id="GO:0005576">
    <property type="term" value="C:extracellular region"/>
    <property type="evidence" value="ECO:0007669"/>
    <property type="project" value="InterPro"/>
</dbReference>
<dbReference type="OrthoDB" id="4500971at2759"/>
<organism evidence="5 6">
    <name type="scientific">Eutypa lata (strain UCR-EL1)</name>
    <name type="common">Grapevine dieback disease fungus</name>
    <name type="synonym">Eutypa armeniacae</name>
    <dbReference type="NCBI Taxonomy" id="1287681"/>
    <lineage>
        <taxon>Eukaryota</taxon>
        <taxon>Fungi</taxon>
        <taxon>Dikarya</taxon>
        <taxon>Ascomycota</taxon>
        <taxon>Pezizomycotina</taxon>
        <taxon>Sordariomycetes</taxon>
        <taxon>Xylariomycetidae</taxon>
        <taxon>Xylariales</taxon>
        <taxon>Diatrypaceae</taxon>
        <taxon>Eutypa</taxon>
    </lineage>
</organism>
<feature type="signal peptide" evidence="4">
    <location>
        <begin position="1"/>
        <end position="17"/>
    </location>
</feature>
<dbReference type="InterPro" id="IPR036686">
    <property type="entry name" value="Class_II_Hydrophobin_sf"/>
</dbReference>
<dbReference type="STRING" id="1287681.M7SEM8"/>
<sequence>MQFTVLIATLFAAAAVASPVEVVDLEARTKTPPAYDACPDGLYSNPQCCATDVLGVADLDCGNVKKTPTNAKDFQAVCAKGGQRARCCVLPILGQGVLCETPVGVVY</sequence>
<dbReference type="KEGG" id="ela:UCREL1_10425"/>
<gene>
    <name evidence="5" type="ORF">UCREL1_10425</name>
</gene>
<protein>
    <submittedName>
        <fullName evidence="5">Putative hydrophobin protein</fullName>
    </submittedName>
</protein>
<dbReference type="HOGENOM" id="CLU_141181_2_2_1"/>
<comment type="similarity">
    <text evidence="2">Belongs to the cerato-ulmin hydrophobin family.</text>
</comment>
<dbReference type="Gene3D" id="3.20.120.10">
    <property type="entry name" value="Hydrophobin"/>
    <property type="match status" value="1"/>
</dbReference>
<evidence type="ECO:0000313" key="5">
    <source>
        <dbReference type="EMBL" id="EMR62638.1"/>
    </source>
</evidence>
<evidence type="ECO:0000256" key="3">
    <source>
        <dbReference type="ARBA" id="ARBA00023157"/>
    </source>
</evidence>
<dbReference type="AlphaFoldDB" id="M7SEM8"/>
<feature type="chain" id="PRO_5004084527" evidence="4">
    <location>
        <begin position="18"/>
        <end position="107"/>
    </location>
</feature>
<dbReference type="Pfam" id="PF06766">
    <property type="entry name" value="Hydrophobin_2"/>
    <property type="match status" value="1"/>
</dbReference>
<dbReference type="PANTHER" id="PTHR42341:SF1">
    <property type="entry name" value="HYDROPHOBIN"/>
    <property type="match status" value="1"/>
</dbReference>
<dbReference type="CDD" id="cd23508">
    <property type="entry name" value="hydrophobin_II"/>
    <property type="match status" value="1"/>
</dbReference>
<keyword evidence="6" id="KW-1185">Reference proteome</keyword>
<keyword evidence="3" id="KW-1015">Disulfide bond</keyword>
<evidence type="ECO:0000256" key="1">
    <source>
        <dbReference type="ARBA" id="ARBA00004196"/>
    </source>
</evidence>
<proteinExistence type="inferred from homology"/>
<name>M7SEM8_EUTLA</name>
<evidence type="ECO:0000256" key="2">
    <source>
        <dbReference type="ARBA" id="ARBA00009576"/>
    </source>
</evidence>
<dbReference type="OMA" id="ANHFREV"/>
<reference evidence="6" key="1">
    <citation type="journal article" date="2013" name="Genome Announc.">
        <title>Draft genome sequence of the grapevine dieback fungus Eutypa lata UCR-EL1.</title>
        <authorList>
            <person name="Blanco-Ulate B."/>
            <person name="Rolshausen P.E."/>
            <person name="Cantu D."/>
        </authorList>
    </citation>
    <scope>NUCLEOTIDE SEQUENCE [LARGE SCALE GENOMIC DNA]</scope>
    <source>
        <strain evidence="6">UCR-EL1</strain>
    </source>
</reference>
<dbReference type="eggNOG" id="ENOG502SUV9">
    <property type="taxonomic scope" value="Eukaryota"/>
</dbReference>
<dbReference type="EMBL" id="KB707408">
    <property type="protein sequence ID" value="EMR62638.1"/>
    <property type="molecule type" value="Genomic_DNA"/>
</dbReference>
<evidence type="ECO:0000313" key="6">
    <source>
        <dbReference type="Proteomes" id="UP000012174"/>
    </source>
</evidence>
<comment type="subcellular location">
    <subcellularLocation>
        <location evidence="1">Cell envelope</location>
    </subcellularLocation>
</comment>
<keyword evidence="4" id="KW-0732">Signal</keyword>
<dbReference type="InterPro" id="IPR010636">
    <property type="entry name" value="Class_II_hydrophobin"/>
</dbReference>
<dbReference type="Proteomes" id="UP000012174">
    <property type="component" value="Unassembled WGS sequence"/>
</dbReference>